<dbReference type="EMBL" id="FPHL01000034">
    <property type="protein sequence ID" value="SFV63564.1"/>
    <property type="molecule type" value="Genomic_DNA"/>
</dbReference>
<reference evidence="1" key="1">
    <citation type="submission" date="2016-10" db="EMBL/GenBank/DDBJ databases">
        <authorList>
            <person name="de Groot N.N."/>
        </authorList>
    </citation>
    <scope>NUCLEOTIDE SEQUENCE</scope>
</reference>
<dbReference type="Gene3D" id="3.30.70.2050">
    <property type="match status" value="1"/>
</dbReference>
<name>A0A1W1CCS5_9ZZZZ</name>
<dbReference type="SUPFAM" id="SSF160387">
    <property type="entry name" value="NosL/MerB-like"/>
    <property type="match status" value="1"/>
</dbReference>
<dbReference type="PANTHER" id="PTHR41247:SF1">
    <property type="entry name" value="HTH-TYPE TRANSCRIPTIONAL REPRESSOR YCNK"/>
    <property type="match status" value="1"/>
</dbReference>
<dbReference type="PANTHER" id="PTHR41247">
    <property type="entry name" value="HTH-TYPE TRANSCRIPTIONAL REPRESSOR YCNK"/>
    <property type="match status" value="1"/>
</dbReference>
<dbReference type="AlphaFoldDB" id="A0A1W1CCS5"/>
<proteinExistence type="predicted"/>
<accession>A0A1W1CCS5</accession>
<dbReference type="InterPro" id="IPR008719">
    <property type="entry name" value="N2O_reductase_NosL"/>
</dbReference>
<organism evidence="1">
    <name type="scientific">hydrothermal vent metagenome</name>
    <dbReference type="NCBI Taxonomy" id="652676"/>
    <lineage>
        <taxon>unclassified sequences</taxon>
        <taxon>metagenomes</taxon>
        <taxon>ecological metagenomes</taxon>
    </lineage>
</organism>
<keyword evidence="1" id="KW-0449">Lipoprotein</keyword>
<dbReference type="Pfam" id="PF05573">
    <property type="entry name" value="NosL"/>
    <property type="match status" value="1"/>
</dbReference>
<evidence type="ECO:0000313" key="1">
    <source>
        <dbReference type="EMBL" id="SFV63564.1"/>
    </source>
</evidence>
<protein>
    <submittedName>
        <fullName evidence="1">Nitrous oxide reductase maturation protein, outer-membrane lipoprotein NosL</fullName>
    </submittedName>
</protein>
<gene>
    <name evidence="1" type="ORF">MNB_SV-10-1031</name>
</gene>
<sequence>MIKKIVLGMILGIGVLFAQTPFSGKIILLDQNATDPVYILPLKKYDKWLCEAELKNKKKIQFVSVKSMMQVAQHEPYFKKHGLLSAGIDKLYVQDFNTGRRIDATKAVYVFGSRITGPHGDDLIPFESETNAKLFMMKNGGTKILPFAKLSKGLIRYLDM</sequence>